<protein>
    <submittedName>
        <fullName evidence="2">Uncharacterized protein</fullName>
    </submittedName>
</protein>
<feature type="region of interest" description="Disordered" evidence="1">
    <location>
        <begin position="1"/>
        <end position="43"/>
    </location>
</feature>
<proteinExistence type="predicted"/>
<organism evidence="2">
    <name type="scientific">Salmonella enteritidis</name>
    <dbReference type="NCBI Taxonomy" id="149539"/>
    <lineage>
        <taxon>Bacteria</taxon>
        <taxon>Pseudomonadati</taxon>
        <taxon>Pseudomonadota</taxon>
        <taxon>Gammaproteobacteria</taxon>
        <taxon>Enterobacterales</taxon>
        <taxon>Enterobacteriaceae</taxon>
        <taxon>Salmonella</taxon>
    </lineage>
</organism>
<accession>A0A5V0BEL5</accession>
<reference evidence="2" key="1">
    <citation type="submission" date="2018-07" db="EMBL/GenBank/DDBJ databases">
        <authorList>
            <person name="Ashton P.M."/>
            <person name="Dallman T."/>
            <person name="Nair S."/>
            <person name="De Pinna E."/>
            <person name="Peters T."/>
            <person name="Grant K."/>
        </authorList>
    </citation>
    <scope>NUCLEOTIDE SEQUENCE</scope>
    <source>
        <strain evidence="2">245081</strain>
    </source>
</reference>
<dbReference type="AlphaFoldDB" id="A0A5V0BEL5"/>
<sequence length="93" mass="9908">MTLDSSPRQKSGQPGCPTGNKDETRAPMVRDDGLPAIHETEPPGRDSLLQRLLAHDKMVGAWERVEVNRGCAGIGGPGLSPPVIAVLYRKGPP</sequence>
<comment type="caution">
    <text evidence="2">The sequence shown here is derived from an EMBL/GenBank/DDBJ whole genome shotgun (WGS) entry which is preliminary data.</text>
</comment>
<evidence type="ECO:0000313" key="2">
    <source>
        <dbReference type="EMBL" id="EBS5460469.1"/>
    </source>
</evidence>
<feature type="compositionally biased region" description="Basic and acidic residues" evidence="1">
    <location>
        <begin position="20"/>
        <end position="43"/>
    </location>
</feature>
<name>A0A5V0BEL5_SALEN</name>
<dbReference type="EMBL" id="AAGVVM010000065">
    <property type="protein sequence ID" value="EBS5460469.1"/>
    <property type="molecule type" value="Genomic_DNA"/>
</dbReference>
<gene>
    <name evidence="2" type="ORF">DUU06_23030</name>
</gene>
<feature type="compositionally biased region" description="Polar residues" evidence="1">
    <location>
        <begin position="1"/>
        <end position="12"/>
    </location>
</feature>
<evidence type="ECO:0000256" key="1">
    <source>
        <dbReference type="SAM" id="MobiDB-lite"/>
    </source>
</evidence>